<reference evidence="1 2" key="1">
    <citation type="submission" date="2019-01" db="EMBL/GenBank/DDBJ databases">
        <title>Draft genome sequence of Dictyobacter sp. Uno17.</title>
        <authorList>
            <person name="Wang C.M."/>
            <person name="Zheng Y."/>
            <person name="Sakai Y."/>
            <person name="Abe K."/>
            <person name="Yokota A."/>
            <person name="Yabe S."/>
        </authorList>
    </citation>
    <scope>NUCLEOTIDE SEQUENCE [LARGE SCALE GENOMIC DNA]</scope>
    <source>
        <strain evidence="1 2">Uno17</strain>
    </source>
</reference>
<evidence type="ECO:0000313" key="2">
    <source>
        <dbReference type="Proteomes" id="UP000322530"/>
    </source>
</evidence>
<gene>
    <name evidence="1" type="ORF">KDI_44900</name>
</gene>
<dbReference type="RefSeq" id="WP_149403781.1">
    <property type="nucleotide sequence ID" value="NZ_BIXY01000087.1"/>
</dbReference>
<organism evidence="1 2">
    <name type="scientific">Dictyobacter arantiisoli</name>
    <dbReference type="NCBI Taxonomy" id="2014874"/>
    <lineage>
        <taxon>Bacteria</taxon>
        <taxon>Bacillati</taxon>
        <taxon>Chloroflexota</taxon>
        <taxon>Ktedonobacteria</taxon>
        <taxon>Ktedonobacterales</taxon>
        <taxon>Dictyobacteraceae</taxon>
        <taxon>Dictyobacter</taxon>
    </lineage>
</organism>
<protein>
    <recommendedName>
        <fullName evidence="3">Bacteriocin</fullName>
    </recommendedName>
</protein>
<evidence type="ECO:0008006" key="3">
    <source>
        <dbReference type="Google" id="ProtNLM"/>
    </source>
</evidence>
<sequence length="85" mass="8637">MFSFGKKNAVVTEQVMEEVTDEQLSQVTGGSLLNTVSLDSLADNVGNVVNLGKQTVSSVAVGGVQDQAAGFSATTPSIIPGALLP</sequence>
<dbReference type="EMBL" id="BIXY01000087">
    <property type="protein sequence ID" value="GCF10926.1"/>
    <property type="molecule type" value="Genomic_DNA"/>
</dbReference>
<comment type="caution">
    <text evidence="1">The sequence shown here is derived from an EMBL/GenBank/DDBJ whole genome shotgun (WGS) entry which is preliminary data.</text>
</comment>
<proteinExistence type="predicted"/>
<dbReference type="AlphaFoldDB" id="A0A5A5TII1"/>
<dbReference type="OrthoDB" id="9867159at2"/>
<evidence type="ECO:0000313" key="1">
    <source>
        <dbReference type="EMBL" id="GCF10926.1"/>
    </source>
</evidence>
<dbReference type="Proteomes" id="UP000322530">
    <property type="component" value="Unassembled WGS sequence"/>
</dbReference>
<dbReference type="InterPro" id="IPR010133">
    <property type="entry name" value="Bacteriocin_signal_seq"/>
</dbReference>
<keyword evidence="2" id="KW-1185">Reference proteome</keyword>
<dbReference type="NCBIfam" id="TIGR01847">
    <property type="entry name" value="bacteriocin_sig"/>
    <property type="match status" value="1"/>
</dbReference>
<name>A0A5A5TII1_9CHLR</name>
<accession>A0A5A5TII1</accession>